<comment type="caution">
    <text evidence="2">The sequence shown here is derived from an EMBL/GenBank/DDBJ whole genome shotgun (WGS) entry which is preliminary data.</text>
</comment>
<evidence type="ECO:0000313" key="3">
    <source>
        <dbReference type="Proteomes" id="UP000280696"/>
    </source>
</evidence>
<reference evidence="2 3" key="1">
    <citation type="submission" date="2018-09" db="EMBL/GenBank/DDBJ databases">
        <title>Murine metabolic-syndrome-specific gut microbial biobank.</title>
        <authorList>
            <person name="Liu C."/>
        </authorList>
    </citation>
    <scope>NUCLEOTIDE SEQUENCE [LARGE SCALE GENOMIC DNA]</scope>
    <source>
        <strain evidence="2 3">0.1xD8-82</strain>
    </source>
</reference>
<keyword evidence="1" id="KW-0812">Transmembrane</keyword>
<feature type="transmembrane region" description="Helical" evidence="1">
    <location>
        <begin position="307"/>
        <end position="327"/>
    </location>
</feature>
<feature type="transmembrane region" description="Helical" evidence="1">
    <location>
        <begin position="110"/>
        <end position="133"/>
    </location>
</feature>
<feature type="transmembrane region" description="Helical" evidence="1">
    <location>
        <begin position="74"/>
        <end position="98"/>
    </location>
</feature>
<feature type="transmembrane region" description="Helical" evidence="1">
    <location>
        <begin position="198"/>
        <end position="221"/>
    </location>
</feature>
<keyword evidence="1" id="KW-1133">Transmembrane helix</keyword>
<feature type="transmembrane region" description="Helical" evidence="1">
    <location>
        <begin position="21"/>
        <end position="37"/>
    </location>
</feature>
<name>A0A3A9AK77_9FIRM</name>
<dbReference type="RefSeq" id="WP_120469016.1">
    <property type="nucleotide sequence ID" value="NZ_RAYQ01000008.1"/>
</dbReference>
<feature type="transmembrane region" description="Helical" evidence="1">
    <location>
        <begin position="408"/>
        <end position="427"/>
    </location>
</feature>
<dbReference type="AlphaFoldDB" id="A0A3A9AK77"/>
<proteinExistence type="predicted"/>
<evidence type="ECO:0000256" key="1">
    <source>
        <dbReference type="SAM" id="Phobius"/>
    </source>
</evidence>
<organism evidence="2 3">
    <name type="scientific">Parablautia intestinalis</name>
    <dbReference type="NCBI Taxonomy" id="2320100"/>
    <lineage>
        <taxon>Bacteria</taxon>
        <taxon>Bacillati</taxon>
        <taxon>Bacillota</taxon>
        <taxon>Clostridia</taxon>
        <taxon>Lachnospirales</taxon>
        <taxon>Lachnospiraceae</taxon>
        <taxon>Parablautia</taxon>
    </lineage>
</organism>
<evidence type="ECO:0008006" key="4">
    <source>
        <dbReference type="Google" id="ProtNLM"/>
    </source>
</evidence>
<dbReference type="OrthoDB" id="1995052at2"/>
<dbReference type="EMBL" id="RAYQ01000008">
    <property type="protein sequence ID" value="RKI91769.1"/>
    <property type="molecule type" value="Genomic_DNA"/>
</dbReference>
<sequence>MFSLKGIIMENGKEQISLEELLYYILFAVISFSKGTGLDEGELLFRVCLLVGIMLLACKFLIGKYSILEIVIAGVLGIWGIFIFKITGSLGMFIYIILIIGMKNVPVKRVFITGAAVWGSCMFFSAAGAVFAGRTGVRIIHERFGMGPILRESLGYTHPNVLHITYALFMTFLLYLYIENKKKILYVVCLLLLGNAYVFMYSMSSTGMLMTIALLVLFIYFDKRKCLSKTESLLIQGMPLLCVMFSIVLPLALRDGVFYEKLNRLFHSRIWAVIYFFDRYKITLFGSGSEGMDFSIDNSYVGALHSYGLIPLIIMIAVYSFLLRYYIKKNGRKELAVICTFLFAGLSEPFLFNASIKNITVIFIGHFLYEMTQNGNNIFQLFSKYNRLFSFPCDIWAKMRGSLSEINWKRVMGVAAASGIVCFLFLFPGNRIQIEKVYGEESLCDVRGDTLRLPKPPVMEKTLYIENISEDVNYYCFTNENSHLIEVMDLRYKISVSLYTAAIAGMLYACGQLYLCRLKGKRAVISIYEDKS</sequence>
<feature type="transmembrane region" description="Helical" evidence="1">
    <location>
        <begin position="233"/>
        <end position="253"/>
    </location>
</feature>
<keyword evidence="1" id="KW-0472">Membrane</keyword>
<protein>
    <recommendedName>
        <fullName evidence="4">O-antigen ligase domain-containing protein</fullName>
    </recommendedName>
</protein>
<gene>
    <name evidence="2" type="ORF">D7V94_09245</name>
</gene>
<dbReference type="Proteomes" id="UP000280696">
    <property type="component" value="Unassembled WGS sequence"/>
</dbReference>
<feature type="transmembrane region" description="Helical" evidence="1">
    <location>
        <begin position="154"/>
        <end position="178"/>
    </location>
</feature>
<accession>A0A3A9AK77</accession>
<feature type="transmembrane region" description="Helical" evidence="1">
    <location>
        <begin position="43"/>
        <end position="62"/>
    </location>
</feature>
<keyword evidence="3" id="KW-1185">Reference proteome</keyword>
<evidence type="ECO:0000313" key="2">
    <source>
        <dbReference type="EMBL" id="RKI91769.1"/>
    </source>
</evidence>
<feature type="transmembrane region" description="Helical" evidence="1">
    <location>
        <begin position="496"/>
        <end position="516"/>
    </location>
</feature>